<reference evidence="1 2" key="1">
    <citation type="submission" date="2020-07" db="EMBL/GenBank/DDBJ databases">
        <title>Sequencing the genomes of 1000 actinobacteria strains.</title>
        <authorList>
            <person name="Klenk H.-P."/>
        </authorList>
    </citation>
    <scope>NUCLEOTIDE SEQUENCE [LARGE SCALE GENOMIC DNA]</scope>
    <source>
        <strain evidence="1 2">DSM 100723</strain>
    </source>
</reference>
<evidence type="ECO:0000313" key="2">
    <source>
        <dbReference type="Proteomes" id="UP000523079"/>
    </source>
</evidence>
<sequence>MNKPLRTCLALGLGAAGVIGSLGSSPLTADAAPQQSVTAAHQVRMSKRISCETRTVKVGGNYQAQARCRGMNFFATFYVTAGCSNRRYVTGGPYAVPHLGSWSSWRGVSCGRNRVAWMNASL</sequence>
<comment type="caution">
    <text evidence="1">The sequence shown here is derived from an EMBL/GenBank/DDBJ whole genome shotgun (WGS) entry which is preliminary data.</text>
</comment>
<dbReference type="AlphaFoldDB" id="A0A7W3IQJ9"/>
<organism evidence="1 2">
    <name type="scientific">Microlunatus kandeliicorticis</name>
    <dbReference type="NCBI Taxonomy" id="1759536"/>
    <lineage>
        <taxon>Bacteria</taxon>
        <taxon>Bacillati</taxon>
        <taxon>Actinomycetota</taxon>
        <taxon>Actinomycetes</taxon>
        <taxon>Propionibacteriales</taxon>
        <taxon>Propionibacteriaceae</taxon>
        <taxon>Microlunatus</taxon>
    </lineage>
</organism>
<gene>
    <name evidence="1" type="ORF">FHX74_001008</name>
</gene>
<keyword evidence="2" id="KW-1185">Reference proteome</keyword>
<proteinExistence type="predicted"/>
<accession>A0A7W3IQJ9</accession>
<protein>
    <submittedName>
        <fullName evidence="1">Uncharacterized protein</fullName>
    </submittedName>
</protein>
<dbReference type="Proteomes" id="UP000523079">
    <property type="component" value="Unassembled WGS sequence"/>
</dbReference>
<dbReference type="RefSeq" id="WP_182559035.1">
    <property type="nucleotide sequence ID" value="NZ_JACGWT010000002.1"/>
</dbReference>
<dbReference type="EMBL" id="JACGWT010000002">
    <property type="protein sequence ID" value="MBA8793403.1"/>
    <property type="molecule type" value="Genomic_DNA"/>
</dbReference>
<evidence type="ECO:0000313" key="1">
    <source>
        <dbReference type="EMBL" id="MBA8793403.1"/>
    </source>
</evidence>
<name>A0A7W3IQJ9_9ACTN</name>